<reference evidence="3 4" key="1">
    <citation type="submission" date="2017-06" db="EMBL/GenBank/DDBJ databases">
        <title>Draft genome sequence of a variant of Elsinoe murrayae.</title>
        <authorList>
            <person name="Cheng Q."/>
        </authorList>
    </citation>
    <scope>NUCLEOTIDE SEQUENCE [LARGE SCALE GENOMIC DNA]</scope>
    <source>
        <strain evidence="3 4">CQ-2017a</strain>
    </source>
</reference>
<dbReference type="EMBL" id="NKHZ01000050">
    <property type="protein sequence ID" value="PNS17480.1"/>
    <property type="molecule type" value="Genomic_DNA"/>
</dbReference>
<sequence>MKLFATASYLLAACLLPAALAVPDRIHMGHPSWPHPTAPTAPHGGGFDYPTGGFPTATGSVPIAIATEAPKGKGRPWYGAGKPPGRGPMSNGHKWGPPAWRKIRGGHGR</sequence>
<organism evidence="3 4">
    <name type="scientific">Sphaceloma murrayae</name>
    <dbReference type="NCBI Taxonomy" id="2082308"/>
    <lineage>
        <taxon>Eukaryota</taxon>
        <taxon>Fungi</taxon>
        <taxon>Dikarya</taxon>
        <taxon>Ascomycota</taxon>
        <taxon>Pezizomycotina</taxon>
        <taxon>Dothideomycetes</taxon>
        <taxon>Dothideomycetidae</taxon>
        <taxon>Myriangiales</taxon>
        <taxon>Elsinoaceae</taxon>
        <taxon>Sphaceloma</taxon>
    </lineage>
</organism>
<dbReference type="Proteomes" id="UP000243797">
    <property type="component" value="Unassembled WGS sequence"/>
</dbReference>
<keyword evidence="2" id="KW-0732">Signal</keyword>
<feature type="region of interest" description="Disordered" evidence="1">
    <location>
        <begin position="67"/>
        <end position="109"/>
    </location>
</feature>
<dbReference type="AlphaFoldDB" id="A0A2K1QRB7"/>
<evidence type="ECO:0000256" key="1">
    <source>
        <dbReference type="SAM" id="MobiDB-lite"/>
    </source>
</evidence>
<feature type="region of interest" description="Disordered" evidence="1">
    <location>
        <begin position="33"/>
        <end position="52"/>
    </location>
</feature>
<protein>
    <submittedName>
        <fullName evidence="3">Uncharacterized protein</fullName>
    </submittedName>
</protein>
<dbReference type="InParanoid" id="A0A2K1QRB7"/>
<feature type="signal peptide" evidence="2">
    <location>
        <begin position="1"/>
        <end position="21"/>
    </location>
</feature>
<name>A0A2K1QRB7_9PEZI</name>
<comment type="caution">
    <text evidence="3">The sequence shown here is derived from an EMBL/GenBank/DDBJ whole genome shotgun (WGS) entry which is preliminary data.</text>
</comment>
<accession>A0A2K1QRB7</accession>
<evidence type="ECO:0000313" key="3">
    <source>
        <dbReference type="EMBL" id="PNS17480.1"/>
    </source>
</evidence>
<keyword evidence="4" id="KW-1185">Reference proteome</keyword>
<evidence type="ECO:0000256" key="2">
    <source>
        <dbReference type="SAM" id="SignalP"/>
    </source>
</evidence>
<gene>
    <name evidence="3" type="ORF">CAC42_8023</name>
</gene>
<proteinExistence type="predicted"/>
<feature type="chain" id="PRO_5014345458" evidence="2">
    <location>
        <begin position="22"/>
        <end position="109"/>
    </location>
</feature>
<evidence type="ECO:0000313" key="4">
    <source>
        <dbReference type="Proteomes" id="UP000243797"/>
    </source>
</evidence>